<evidence type="ECO:0000256" key="7">
    <source>
        <dbReference type="ARBA" id="ARBA00033409"/>
    </source>
</evidence>
<dbReference type="RefSeq" id="WP_013873047.1">
    <property type="nucleotide sequence ID" value="NZ_JWIO01000009.1"/>
</dbReference>
<accession>A0ABR5F5E8</accession>
<keyword evidence="6 8" id="KW-0234">DNA repair</keyword>
<dbReference type="PANTHER" id="PTHR33991:SF1">
    <property type="entry name" value="DNA REPAIR PROTEIN RECO"/>
    <property type="match status" value="1"/>
</dbReference>
<comment type="similarity">
    <text evidence="2 8">Belongs to the RecO family.</text>
</comment>
<dbReference type="HAMAP" id="MF_00201">
    <property type="entry name" value="RecO"/>
    <property type="match status" value="1"/>
</dbReference>
<reference evidence="10 11" key="1">
    <citation type="submission" date="2014-12" db="EMBL/GenBank/DDBJ databases">
        <title>Frankia sp. BMG5.1 draft genome.</title>
        <authorList>
            <person name="Gtari M."/>
            <person name="Ghodhbane-Gtari F."/>
            <person name="Nouioui I."/>
            <person name="Ktari A."/>
            <person name="Hezbri K."/>
            <person name="Mimouni W."/>
            <person name="Sbissi I."/>
            <person name="Ayari A."/>
            <person name="Yamanaka T."/>
            <person name="Normand P."/>
            <person name="Tisa L.S."/>
            <person name="Boudabous A."/>
        </authorList>
    </citation>
    <scope>NUCLEOTIDE SEQUENCE [LARGE SCALE GENOMIC DNA]</scope>
    <source>
        <strain evidence="10 11">BMG5.1</strain>
    </source>
</reference>
<dbReference type="InterPro" id="IPR012340">
    <property type="entry name" value="NA-bd_OB-fold"/>
</dbReference>
<evidence type="ECO:0000256" key="1">
    <source>
        <dbReference type="ARBA" id="ARBA00003065"/>
    </source>
</evidence>
<evidence type="ECO:0000313" key="10">
    <source>
        <dbReference type="EMBL" id="KLL11951.1"/>
    </source>
</evidence>
<keyword evidence="11" id="KW-1185">Reference proteome</keyword>
<organism evidence="10 11">
    <name type="scientific">Protofrankia coriariae</name>
    <dbReference type="NCBI Taxonomy" id="1562887"/>
    <lineage>
        <taxon>Bacteria</taxon>
        <taxon>Bacillati</taxon>
        <taxon>Actinomycetota</taxon>
        <taxon>Actinomycetes</taxon>
        <taxon>Frankiales</taxon>
        <taxon>Frankiaceae</taxon>
        <taxon>Protofrankia</taxon>
    </lineage>
</organism>
<evidence type="ECO:0000313" key="11">
    <source>
        <dbReference type="Proteomes" id="UP000035425"/>
    </source>
</evidence>
<feature type="domain" description="DNA replication/recombination mediator RecO N-terminal" evidence="9">
    <location>
        <begin position="1"/>
        <end position="79"/>
    </location>
</feature>
<dbReference type="Gene3D" id="1.20.1440.120">
    <property type="entry name" value="Recombination protein O, C-terminal domain"/>
    <property type="match status" value="1"/>
</dbReference>
<comment type="function">
    <text evidence="1 8">Involved in DNA repair and RecF pathway recombination.</text>
</comment>
<dbReference type="InterPro" id="IPR003717">
    <property type="entry name" value="RecO"/>
</dbReference>
<dbReference type="Pfam" id="PF11967">
    <property type="entry name" value="RecO_N"/>
    <property type="match status" value="1"/>
</dbReference>
<evidence type="ECO:0000256" key="5">
    <source>
        <dbReference type="ARBA" id="ARBA00023172"/>
    </source>
</evidence>
<dbReference type="InterPro" id="IPR022572">
    <property type="entry name" value="DNA_rep/recomb_RecO_N"/>
</dbReference>
<evidence type="ECO:0000256" key="4">
    <source>
        <dbReference type="ARBA" id="ARBA00022763"/>
    </source>
</evidence>
<name>A0ABR5F5E8_9ACTN</name>
<dbReference type="Pfam" id="PF02565">
    <property type="entry name" value="RecO_C"/>
    <property type="match status" value="1"/>
</dbReference>
<dbReference type="SUPFAM" id="SSF50249">
    <property type="entry name" value="Nucleic acid-binding proteins"/>
    <property type="match status" value="1"/>
</dbReference>
<evidence type="ECO:0000259" key="9">
    <source>
        <dbReference type="Pfam" id="PF11967"/>
    </source>
</evidence>
<dbReference type="Gene3D" id="2.40.50.140">
    <property type="entry name" value="Nucleic acid-binding proteins"/>
    <property type="match status" value="1"/>
</dbReference>
<keyword evidence="4 8" id="KW-0227">DNA damage</keyword>
<dbReference type="InterPro" id="IPR037278">
    <property type="entry name" value="ARFGAP/RecO"/>
</dbReference>
<evidence type="ECO:0000256" key="6">
    <source>
        <dbReference type="ARBA" id="ARBA00023204"/>
    </source>
</evidence>
<dbReference type="SUPFAM" id="SSF57863">
    <property type="entry name" value="ArfGap/RecO-like zinc finger"/>
    <property type="match status" value="1"/>
</dbReference>
<evidence type="ECO:0000256" key="2">
    <source>
        <dbReference type="ARBA" id="ARBA00007452"/>
    </source>
</evidence>
<protein>
    <recommendedName>
        <fullName evidence="3 8">DNA repair protein RecO</fullName>
    </recommendedName>
    <alternativeName>
        <fullName evidence="7 8">Recombination protein O</fullName>
    </alternativeName>
</protein>
<keyword evidence="5 8" id="KW-0233">DNA recombination</keyword>
<dbReference type="EMBL" id="JWIO01000009">
    <property type="protein sequence ID" value="KLL11951.1"/>
    <property type="molecule type" value="Genomic_DNA"/>
</dbReference>
<comment type="caution">
    <text evidence="10">The sequence shown here is derived from an EMBL/GenBank/DDBJ whole genome shotgun (WGS) entry which is preliminary data.</text>
</comment>
<dbReference type="Proteomes" id="UP000035425">
    <property type="component" value="Unassembled WGS sequence"/>
</dbReference>
<dbReference type="PANTHER" id="PTHR33991">
    <property type="entry name" value="DNA REPAIR PROTEIN RECO"/>
    <property type="match status" value="1"/>
</dbReference>
<proteinExistence type="inferred from homology"/>
<gene>
    <name evidence="8" type="primary">recO</name>
    <name evidence="10" type="ORF">FrCorBMG51_08040</name>
</gene>
<sequence length="243" mass="26342">MPVYRDEGVVLRTTPLAEADRIITVLTRRTGRIRAVAKGVRRTSSRFGARLEPGTYVDLQLYEGRSLDTVTQADILSPYGAVIASDYPRHTAAAVMLETAERLTSEERQPAMRLFLLLVGGLRTLAQGERAPSLVLDAFLLRALTIAGYGMALADCAHCGDPGPHHAFSVPAGGVVCPECRPHGAVSMSPAAVKLLSDLLTGDWDRAGISEARTRREAGGCIAAYLQWHLEYGLRTLPHLERV</sequence>
<dbReference type="NCBIfam" id="TIGR00613">
    <property type="entry name" value="reco"/>
    <property type="match status" value="1"/>
</dbReference>
<evidence type="ECO:0000256" key="3">
    <source>
        <dbReference type="ARBA" id="ARBA00021310"/>
    </source>
</evidence>
<evidence type="ECO:0000256" key="8">
    <source>
        <dbReference type="HAMAP-Rule" id="MF_00201"/>
    </source>
</evidence>
<dbReference type="InterPro" id="IPR042242">
    <property type="entry name" value="RecO_C"/>
</dbReference>